<accession>A0A384KAE1</accession>
<accession>Q0WCP8</accession>
<keyword evidence="2" id="KW-1185">Reference proteome</keyword>
<reference evidence="1 2" key="1">
    <citation type="journal article" date="2001" name="Nature">
        <title>Genome sequence of Yersinia pestis, the causative agent of plague.</title>
        <authorList>
            <person name="Parkhill J."/>
            <person name="Wren B.W."/>
            <person name="Thomson N.R."/>
            <person name="Titball R.W."/>
            <person name="Holden M.T.G."/>
            <person name="Prentice M.B."/>
            <person name="Sebaihia M."/>
            <person name="James K.D."/>
            <person name="Churcher C."/>
            <person name="Mungall K.L."/>
            <person name="Baker S."/>
            <person name="Basham D."/>
            <person name="Bentley S.D."/>
            <person name="Brooks K."/>
            <person name="Cerdeno-Tarraga A.M."/>
            <person name="Chillingworth T."/>
            <person name="Cronin A."/>
            <person name="Davies R.M."/>
            <person name="Davis P."/>
            <person name="Dougan G."/>
            <person name="Feltwell T."/>
            <person name="Hamlin N."/>
            <person name="Holroyd S."/>
            <person name="Jagels K."/>
            <person name="Leather S."/>
            <person name="Karlyshev A.V."/>
            <person name="Moule S."/>
            <person name="Oyston P.C.F."/>
            <person name="Quail M."/>
            <person name="Rutherford K."/>
            <person name="Simmonds M."/>
            <person name="Skelton J."/>
            <person name="Stevens K."/>
            <person name="Whitehead S."/>
            <person name="Barrell B.G."/>
        </authorList>
    </citation>
    <scope>NUCLEOTIDE SEQUENCE [LARGE SCALE GENOMIC DNA]</scope>
    <source>
        <strain evidence="2">CO-92 / Biovar Orientalis</strain>
    </source>
</reference>
<evidence type="ECO:0000313" key="2">
    <source>
        <dbReference type="Proteomes" id="UP000000815"/>
    </source>
</evidence>
<dbReference type="EMBL" id="AL590842">
    <property type="protein sequence ID" value="CAL21621.1"/>
    <property type="molecule type" value="Genomic_DNA"/>
</dbReference>
<protein>
    <submittedName>
        <fullName evidence="1">Uncharacterized protein</fullName>
    </submittedName>
</protein>
<accession>Q7CJH4</accession>
<dbReference type="KEGG" id="ype:YPO3018"/>
<accession>A0A5P8YHG9</accession>
<sequence>MTFLPGFPGFFIDLIPYTSTIDLHETGQLCNDAPQIYHPVCHFISLEVSA</sequence>
<proteinExistence type="predicted"/>
<dbReference type="AlphaFoldDB" id="A0A5P8YHG9"/>
<organism evidence="1 2">
    <name type="scientific">Yersinia pestis</name>
    <dbReference type="NCBI Taxonomy" id="632"/>
    <lineage>
        <taxon>Bacteria</taxon>
        <taxon>Pseudomonadati</taxon>
        <taxon>Pseudomonadota</taxon>
        <taxon>Gammaproteobacteria</taxon>
        <taxon>Enterobacterales</taxon>
        <taxon>Yersiniaceae</taxon>
        <taxon>Yersinia</taxon>
    </lineage>
</organism>
<dbReference type="PIR" id="AB0367">
    <property type="entry name" value="AB0367"/>
</dbReference>
<gene>
    <name evidence="1" type="ordered locus">YPO3018</name>
</gene>
<dbReference type="PATRIC" id="fig|1028802.3.peg.1377"/>
<name>A0A5P8YHG9_YERPE</name>
<dbReference type="IntAct" id="A0A5P8YHG9">
    <property type="interactions" value="1"/>
</dbReference>
<dbReference type="Proteomes" id="UP000000815">
    <property type="component" value="Chromosome"/>
</dbReference>
<evidence type="ECO:0000313" key="1">
    <source>
        <dbReference type="EMBL" id="CAL21621.1"/>
    </source>
</evidence>
<accession>Q74SG5</accession>